<reference evidence="2" key="2">
    <citation type="submission" date="2020-09" db="EMBL/GenBank/DDBJ databases">
        <authorList>
            <person name="Sun Q."/>
            <person name="Ohkuma M."/>
        </authorList>
    </citation>
    <scope>NUCLEOTIDE SEQUENCE</scope>
    <source>
        <strain evidence="2">JCM 4122</strain>
    </source>
</reference>
<comment type="caution">
    <text evidence="2">The sequence shown here is derived from an EMBL/GenBank/DDBJ whole genome shotgun (WGS) entry which is preliminary data.</text>
</comment>
<proteinExistence type="predicted"/>
<evidence type="ECO:0000313" key="3">
    <source>
        <dbReference type="Proteomes" id="UP000632849"/>
    </source>
</evidence>
<dbReference type="RefSeq" id="WP_190044214.1">
    <property type="nucleotide sequence ID" value="NZ_BNBE01000003.1"/>
</dbReference>
<name>A0A919ES47_STRFL</name>
<dbReference type="AlphaFoldDB" id="A0A919ES47"/>
<evidence type="ECO:0000256" key="1">
    <source>
        <dbReference type="SAM" id="Phobius"/>
    </source>
</evidence>
<dbReference type="Proteomes" id="UP000632849">
    <property type="component" value="Unassembled WGS sequence"/>
</dbReference>
<evidence type="ECO:0000313" key="2">
    <source>
        <dbReference type="EMBL" id="GHG22917.1"/>
    </source>
</evidence>
<sequence length="73" mass="7461">MKKFGPIPRAPWPRWALLWGAPCAAVALSSIGTGLMIGARSATGTALVIVGAVGALFAFVLTMPRHTDSDGPG</sequence>
<dbReference type="EMBL" id="BNBE01000003">
    <property type="protein sequence ID" value="GHG22917.1"/>
    <property type="molecule type" value="Genomic_DNA"/>
</dbReference>
<accession>A0A919ES47</accession>
<keyword evidence="1" id="KW-0472">Membrane</keyword>
<feature type="transmembrane region" description="Helical" evidence="1">
    <location>
        <begin position="16"/>
        <end position="37"/>
    </location>
</feature>
<keyword evidence="1" id="KW-1133">Transmembrane helix</keyword>
<gene>
    <name evidence="2" type="ORF">GCM10017667_68700</name>
</gene>
<protein>
    <submittedName>
        <fullName evidence="2">Uncharacterized protein</fullName>
    </submittedName>
</protein>
<keyword evidence="3" id="KW-1185">Reference proteome</keyword>
<keyword evidence="1" id="KW-0812">Transmembrane</keyword>
<organism evidence="2 3">
    <name type="scientific">Streptomyces filamentosus</name>
    <name type="common">Streptomyces roseosporus</name>
    <dbReference type="NCBI Taxonomy" id="67294"/>
    <lineage>
        <taxon>Bacteria</taxon>
        <taxon>Bacillati</taxon>
        <taxon>Actinomycetota</taxon>
        <taxon>Actinomycetes</taxon>
        <taxon>Kitasatosporales</taxon>
        <taxon>Streptomycetaceae</taxon>
        <taxon>Streptomyces</taxon>
    </lineage>
</organism>
<feature type="transmembrane region" description="Helical" evidence="1">
    <location>
        <begin position="44"/>
        <end position="63"/>
    </location>
</feature>
<reference evidence="2" key="1">
    <citation type="journal article" date="2014" name="Int. J. Syst. Evol. Microbiol.">
        <title>Complete genome sequence of Corynebacterium casei LMG S-19264T (=DSM 44701T), isolated from a smear-ripened cheese.</title>
        <authorList>
            <consortium name="US DOE Joint Genome Institute (JGI-PGF)"/>
            <person name="Walter F."/>
            <person name="Albersmeier A."/>
            <person name="Kalinowski J."/>
            <person name="Ruckert C."/>
        </authorList>
    </citation>
    <scope>NUCLEOTIDE SEQUENCE</scope>
    <source>
        <strain evidence="2">JCM 4122</strain>
    </source>
</reference>